<evidence type="ECO:0000256" key="1">
    <source>
        <dbReference type="SAM" id="MobiDB-lite"/>
    </source>
</evidence>
<feature type="compositionally biased region" description="Basic and acidic residues" evidence="1">
    <location>
        <begin position="1"/>
        <end position="13"/>
    </location>
</feature>
<keyword evidence="4" id="KW-1185">Reference proteome</keyword>
<evidence type="ECO:0000313" key="3">
    <source>
        <dbReference type="EMBL" id="RZS53396.1"/>
    </source>
</evidence>
<sequence length="638" mass="70962">MRMPEPKQEHTMAPEEAAQPEVGKHPWPELVRVRRTVVVVDVVESVRLLREHENDVIQRWRQFVQQVRSDVLPVRNGRMVKSLGDGMLLEFRSVPQAVDAAFELHRLASAFNQGRPQDASIVLRAGVHETDLVVEEYDVFGSGVNLAARLCSVAQPGETILSPQARQALVPDIDADIEDLGDADLPMPDTTARPVRLDLEIEDLGLVNLKHFSERQRAFRAGPIGERMPMWASQGAGHDERIGIAVIPFEDPLATERIQSVLGEVLADDLIAQFARLPQLNVISRLSTTRLRDRSFDAQVLHEVLGCNYAVTGTLTLVGERFRLRVQLVNCPLGEVIWAEGLDGRVAEALDGSSPVVERLGEQIGAAMVGAEVRRAVRLPLPTLDSYTILLGAISQMHLLSPREFGRAREMLSYLCDRHPRSPAPRAWLAKWHVLRVAQGWSEREDDDHQMARLAVSQALDLDGGFSLALAIDGLVHAYLGKDLEQASDRYSQAIQINPNEGLAWLFQSALHAYANDGQDAVRCALQAQRLSPLDPMRYYYDNFTSMALLSHGDYDTAISYGKRSLRANRTHGSTLRILAIAQSLGGHADEAHQTVQDLLRVERGFSVSQYLRRYPGADRPHAVRYAQALREAGLPEN</sequence>
<dbReference type="SUPFAM" id="SSF55073">
    <property type="entry name" value="Nucleotide cyclase"/>
    <property type="match status" value="1"/>
</dbReference>
<dbReference type="InterPro" id="IPR050697">
    <property type="entry name" value="Adenylyl/Guanylyl_Cyclase_3/4"/>
</dbReference>
<dbReference type="GO" id="GO:0004016">
    <property type="term" value="F:adenylate cyclase activity"/>
    <property type="evidence" value="ECO:0007669"/>
    <property type="project" value="UniProtKB-ARBA"/>
</dbReference>
<dbReference type="CDD" id="cd07302">
    <property type="entry name" value="CHD"/>
    <property type="match status" value="1"/>
</dbReference>
<dbReference type="GO" id="GO:0006171">
    <property type="term" value="P:cAMP biosynthetic process"/>
    <property type="evidence" value="ECO:0007669"/>
    <property type="project" value="TreeGrafter"/>
</dbReference>
<organism evidence="3 4">
    <name type="scientific">Sphaerotilus mobilis</name>
    <dbReference type="NCBI Taxonomy" id="47994"/>
    <lineage>
        <taxon>Bacteria</taxon>
        <taxon>Pseudomonadati</taxon>
        <taxon>Pseudomonadota</taxon>
        <taxon>Betaproteobacteria</taxon>
        <taxon>Burkholderiales</taxon>
        <taxon>Sphaerotilaceae</taxon>
        <taxon>Sphaerotilus</taxon>
    </lineage>
</organism>
<dbReference type="InterPro" id="IPR029787">
    <property type="entry name" value="Nucleotide_cyclase"/>
</dbReference>
<dbReference type="Gene3D" id="1.25.40.10">
    <property type="entry name" value="Tetratricopeptide repeat domain"/>
    <property type="match status" value="1"/>
</dbReference>
<evidence type="ECO:0000313" key="4">
    <source>
        <dbReference type="Proteomes" id="UP000293433"/>
    </source>
</evidence>
<accession>A0A4Q7LFY3</accession>
<dbReference type="SUPFAM" id="SSF48452">
    <property type="entry name" value="TPR-like"/>
    <property type="match status" value="1"/>
</dbReference>
<dbReference type="PANTHER" id="PTHR43081">
    <property type="entry name" value="ADENYLATE CYCLASE, TERMINAL-DIFFERENTIATION SPECIFIC-RELATED"/>
    <property type="match status" value="1"/>
</dbReference>
<dbReference type="InterPro" id="IPR011990">
    <property type="entry name" value="TPR-like_helical_dom_sf"/>
</dbReference>
<dbReference type="InterPro" id="IPR001054">
    <property type="entry name" value="A/G_cyclase"/>
</dbReference>
<feature type="domain" description="Guanylate cyclase" evidence="2">
    <location>
        <begin position="36"/>
        <end position="151"/>
    </location>
</feature>
<dbReference type="Pfam" id="PF00211">
    <property type="entry name" value="Guanylate_cyc"/>
    <property type="match status" value="1"/>
</dbReference>
<feature type="region of interest" description="Disordered" evidence="1">
    <location>
        <begin position="1"/>
        <end position="23"/>
    </location>
</feature>
<evidence type="ECO:0000259" key="2">
    <source>
        <dbReference type="PROSITE" id="PS50125"/>
    </source>
</evidence>
<comment type="caution">
    <text evidence="3">The sequence shown here is derived from an EMBL/GenBank/DDBJ whole genome shotgun (WGS) entry which is preliminary data.</text>
</comment>
<dbReference type="EMBL" id="SGWV01000010">
    <property type="protein sequence ID" value="RZS53396.1"/>
    <property type="molecule type" value="Genomic_DNA"/>
</dbReference>
<dbReference type="Gene3D" id="3.30.70.1230">
    <property type="entry name" value="Nucleotide cyclase"/>
    <property type="match status" value="1"/>
</dbReference>
<gene>
    <name evidence="3" type="ORF">EV685_3024</name>
</gene>
<dbReference type="PROSITE" id="PS50125">
    <property type="entry name" value="GUANYLATE_CYCLASE_2"/>
    <property type="match status" value="1"/>
</dbReference>
<name>A0A4Q7LFY3_9BURK</name>
<protein>
    <submittedName>
        <fullName evidence="3">TolB-like protein</fullName>
    </submittedName>
</protein>
<dbReference type="AlphaFoldDB" id="A0A4Q7LFY3"/>
<reference evidence="3 4" key="1">
    <citation type="submission" date="2019-02" db="EMBL/GenBank/DDBJ databases">
        <title>Genomic Encyclopedia of Type Strains, Phase IV (KMG-IV): sequencing the most valuable type-strain genomes for metagenomic binning, comparative biology and taxonomic classification.</title>
        <authorList>
            <person name="Goeker M."/>
        </authorList>
    </citation>
    <scope>NUCLEOTIDE SEQUENCE [LARGE SCALE GENOMIC DNA]</scope>
    <source>
        <strain evidence="3 4">DSM 10617</strain>
    </source>
</reference>
<dbReference type="GO" id="GO:0035556">
    <property type="term" value="P:intracellular signal transduction"/>
    <property type="evidence" value="ECO:0007669"/>
    <property type="project" value="InterPro"/>
</dbReference>
<dbReference type="Proteomes" id="UP000293433">
    <property type="component" value="Unassembled WGS sequence"/>
</dbReference>
<dbReference type="PANTHER" id="PTHR43081:SF19">
    <property type="entry name" value="PH-SENSITIVE ADENYLATE CYCLASE RV1264"/>
    <property type="match status" value="1"/>
</dbReference>
<proteinExistence type="predicted"/>